<dbReference type="InterPro" id="IPR033369">
    <property type="entry name" value="C19orf12"/>
</dbReference>
<proteinExistence type="inferred from homology"/>
<comment type="similarity">
    <text evidence="1">Belongs to the C19orf12 family.</text>
</comment>
<accession>A0A6A4JQR2</accession>
<evidence type="ECO:0000313" key="3">
    <source>
        <dbReference type="Proteomes" id="UP000466442"/>
    </source>
</evidence>
<organism evidence="2 3">
    <name type="scientific">Apolygus lucorum</name>
    <name type="common">Small green plant bug</name>
    <name type="synonym">Lygocoris lucorum</name>
    <dbReference type="NCBI Taxonomy" id="248454"/>
    <lineage>
        <taxon>Eukaryota</taxon>
        <taxon>Metazoa</taxon>
        <taxon>Ecdysozoa</taxon>
        <taxon>Arthropoda</taxon>
        <taxon>Hexapoda</taxon>
        <taxon>Insecta</taxon>
        <taxon>Pterygota</taxon>
        <taxon>Neoptera</taxon>
        <taxon>Paraneoptera</taxon>
        <taxon>Hemiptera</taxon>
        <taxon>Heteroptera</taxon>
        <taxon>Panheteroptera</taxon>
        <taxon>Cimicomorpha</taxon>
        <taxon>Miridae</taxon>
        <taxon>Mirini</taxon>
        <taxon>Apolygus</taxon>
    </lineage>
</organism>
<protein>
    <submittedName>
        <fullName evidence="2">Uncharacterized protein</fullName>
    </submittedName>
</protein>
<dbReference type="Pfam" id="PF20721">
    <property type="entry name" value="C19orf12"/>
    <property type="match status" value="1"/>
</dbReference>
<dbReference type="PANTHER" id="PTHR31493">
    <property type="entry name" value="NAZO FAMILY MEMBER"/>
    <property type="match status" value="1"/>
</dbReference>
<comment type="caution">
    <text evidence="2">The sequence shown here is derived from an EMBL/GenBank/DDBJ whole genome shotgun (WGS) entry which is preliminary data.</text>
</comment>
<name>A0A6A4JQR2_APOLU</name>
<gene>
    <name evidence="2" type="ORF">GE061_019681</name>
</gene>
<dbReference type="EMBL" id="WIXP02000009">
    <property type="protein sequence ID" value="KAF6205508.1"/>
    <property type="molecule type" value="Genomic_DNA"/>
</dbReference>
<dbReference type="AlphaFoldDB" id="A0A6A4JQR2"/>
<dbReference type="Proteomes" id="UP000466442">
    <property type="component" value="Linkage Group LG9"/>
</dbReference>
<keyword evidence="3" id="KW-1185">Reference proteome</keyword>
<sequence length="156" mass="17558">MPVNGDALLKAAVILAEQENMRLSVKWSLSTAVANSLSGLAGSCIFGPPGLGVGIIVSSLGMYFYTKNKYKPIFAILKEDLSPRQQEELIRLLQEAFHDVTLDDALLIVQLFMDKRELGVRMKEILMQFVMKHFMQQVHNTTSHNSESKNKEKMML</sequence>
<evidence type="ECO:0000256" key="1">
    <source>
        <dbReference type="ARBA" id="ARBA00029457"/>
    </source>
</evidence>
<dbReference type="OrthoDB" id="5976774at2759"/>
<dbReference type="PANTHER" id="PTHR31493:SF1">
    <property type="entry name" value="PROTEIN C19ORF12"/>
    <property type="match status" value="1"/>
</dbReference>
<reference evidence="2" key="1">
    <citation type="journal article" date="2021" name="Mol. Ecol. Resour.">
        <title>Apolygus lucorum genome provides insights into omnivorousness and mesophyll feeding.</title>
        <authorList>
            <person name="Liu Y."/>
            <person name="Liu H."/>
            <person name="Wang H."/>
            <person name="Huang T."/>
            <person name="Liu B."/>
            <person name="Yang B."/>
            <person name="Yin L."/>
            <person name="Li B."/>
            <person name="Zhang Y."/>
            <person name="Zhang S."/>
            <person name="Jiang F."/>
            <person name="Zhang X."/>
            <person name="Ren Y."/>
            <person name="Wang B."/>
            <person name="Wang S."/>
            <person name="Lu Y."/>
            <person name="Wu K."/>
            <person name="Fan W."/>
            <person name="Wang G."/>
        </authorList>
    </citation>
    <scope>NUCLEOTIDE SEQUENCE</scope>
    <source>
        <strain evidence="2">12Hb</strain>
    </source>
</reference>
<evidence type="ECO:0000313" key="2">
    <source>
        <dbReference type="EMBL" id="KAF6205508.1"/>
    </source>
</evidence>